<reference evidence="1 2" key="1">
    <citation type="submission" date="2023-05" db="EMBL/GenBank/DDBJ databases">
        <title>B98-5 Cell Line De Novo Hybrid Assembly: An Optical Mapping Approach.</title>
        <authorList>
            <person name="Kananen K."/>
            <person name="Auerbach J.A."/>
            <person name="Kautto E."/>
            <person name="Blachly J.S."/>
        </authorList>
    </citation>
    <scope>NUCLEOTIDE SEQUENCE [LARGE SCALE GENOMIC DNA]</scope>
    <source>
        <strain evidence="1">B95-8</strain>
        <tissue evidence="1">Cell line</tissue>
    </source>
</reference>
<feature type="non-terminal residue" evidence="1">
    <location>
        <position position="61"/>
    </location>
</feature>
<accession>A0ABQ9UHB9</accession>
<dbReference type="Proteomes" id="UP001266305">
    <property type="component" value="Unassembled WGS sequence"/>
</dbReference>
<protein>
    <submittedName>
        <fullName evidence="1">Uncharacterized protein</fullName>
    </submittedName>
</protein>
<sequence>LEKPWDIVIRDDNKVILGEKLGRVLKGSEDGAQMLNRDLNSNQGCKCGGNNHPQNVMLPGT</sequence>
<keyword evidence="2" id="KW-1185">Reference proteome</keyword>
<evidence type="ECO:0000313" key="1">
    <source>
        <dbReference type="EMBL" id="KAK2095978.1"/>
    </source>
</evidence>
<name>A0ABQ9UHB9_SAGOE</name>
<dbReference type="EMBL" id="JASSZA010000012">
    <property type="protein sequence ID" value="KAK2095978.1"/>
    <property type="molecule type" value="Genomic_DNA"/>
</dbReference>
<gene>
    <name evidence="1" type="ORF">P7K49_025012</name>
</gene>
<comment type="caution">
    <text evidence="1">The sequence shown here is derived from an EMBL/GenBank/DDBJ whole genome shotgun (WGS) entry which is preliminary data.</text>
</comment>
<feature type="non-terminal residue" evidence="1">
    <location>
        <position position="1"/>
    </location>
</feature>
<evidence type="ECO:0000313" key="2">
    <source>
        <dbReference type="Proteomes" id="UP001266305"/>
    </source>
</evidence>
<organism evidence="1 2">
    <name type="scientific">Saguinus oedipus</name>
    <name type="common">Cotton-top tamarin</name>
    <name type="synonym">Oedipomidas oedipus</name>
    <dbReference type="NCBI Taxonomy" id="9490"/>
    <lineage>
        <taxon>Eukaryota</taxon>
        <taxon>Metazoa</taxon>
        <taxon>Chordata</taxon>
        <taxon>Craniata</taxon>
        <taxon>Vertebrata</taxon>
        <taxon>Euteleostomi</taxon>
        <taxon>Mammalia</taxon>
        <taxon>Eutheria</taxon>
        <taxon>Euarchontoglires</taxon>
        <taxon>Primates</taxon>
        <taxon>Haplorrhini</taxon>
        <taxon>Platyrrhini</taxon>
        <taxon>Cebidae</taxon>
        <taxon>Callitrichinae</taxon>
        <taxon>Saguinus</taxon>
    </lineage>
</organism>
<proteinExistence type="predicted"/>